<gene>
    <name evidence="1" type="ORF">PFLmoz3_06183</name>
</gene>
<protein>
    <recommendedName>
        <fullName evidence="3">DUF4145 domain-containing protein</fullName>
    </recommendedName>
</protein>
<sequence>MQNLKVEGSLYYVDNHPDECPCCHHAVEPGVIASIFSDDGRVIDAAFMCPRHKCSRMFIAVFKRALLQSGGYSDRFYLRATFPRDPVVPSVPEEVAKISPQFVEIFTQASKAEAFGLREVAGVGYRKALEYLIKDYCITKSPDKEDDVKKRPLGQVVDVYVDNENIKQCAKRAVWLGNDETHYVRTWVDKDIKDLKLLIKLTVGWIEQAIITEMLIDDMQKR</sequence>
<evidence type="ECO:0008006" key="3">
    <source>
        <dbReference type="Google" id="ProtNLM"/>
    </source>
</evidence>
<reference evidence="1 2" key="1">
    <citation type="submission" date="2015-05" db="EMBL/GenBank/DDBJ databases">
        <title>A genomic and transcriptomic approach to investigate the blue pigment phenotype in Pseudomonas fluorescens.</title>
        <authorList>
            <person name="Andreani N.A."/>
            <person name="Cardazzo B."/>
        </authorList>
    </citation>
    <scope>NUCLEOTIDE SEQUENCE [LARGE SCALE GENOMIC DNA]</scope>
    <source>
        <strain evidence="1 2">Ps_22</strain>
    </source>
</reference>
<evidence type="ECO:0000313" key="1">
    <source>
        <dbReference type="EMBL" id="KWV73063.1"/>
    </source>
</evidence>
<organism evidence="1 2">
    <name type="scientific">Pseudomonas fluorescens</name>
    <dbReference type="NCBI Taxonomy" id="294"/>
    <lineage>
        <taxon>Bacteria</taxon>
        <taxon>Pseudomonadati</taxon>
        <taxon>Pseudomonadota</taxon>
        <taxon>Gammaproteobacteria</taxon>
        <taxon>Pseudomonadales</taxon>
        <taxon>Pseudomonadaceae</taxon>
        <taxon>Pseudomonas</taxon>
    </lineage>
</organism>
<comment type="caution">
    <text evidence="1">The sequence shown here is derived from an EMBL/GenBank/DDBJ whole genome shotgun (WGS) entry which is preliminary data.</text>
</comment>
<dbReference type="PATRIC" id="fig|294.194.peg.6875"/>
<dbReference type="RefSeq" id="WP_230960210.1">
    <property type="nucleotide sequence ID" value="NZ_LCYA01000289.1"/>
</dbReference>
<name>A0A120FYG6_PSEFL</name>
<proteinExistence type="predicted"/>
<accession>A0A120FYG6</accession>
<dbReference type="Proteomes" id="UP000061348">
    <property type="component" value="Unassembled WGS sequence"/>
</dbReference>
<dbReference type="AlphaFoldDB" id="A0A120FYG6"/>
<evidence type="ECO:0000313" key="2">
    <source>
        <dbReference type="Proteomes" id="UP000061348"/>
    </source>
</evidence>
<dbReference type="EMBL" id="LCYA01000289">
    <property type="protein sequence ID" value="KWV73063.1"/>
    <property type="molecule type" value="Genomic_DNA"/>
</dbReference>